<dbReference type="AlphaFoldDB" id="A0A151MV24"/>
<name>A0A151MV24_ALLMI</name>
<comment type="caution">
    <text evidence="1">The sequence shown here is derived from an EMBL/GenBank/DDBJ whole genome shotgun (WGS) entry which is preliminary data.</text>
</comment>
<dbReference type="Proteomes" id="UP000050525">
    <property type="component" value="Unassembled WGS sequence"/>
</dbReference>
<proteinExistence type="predicted"/>
<evidence type="ECO:0000313" key="1">
    <source>
        <dbReference type="EMBL" id="KYO28401.1"/>
    </source>
</evidence>
<sequence length="74" mass="7993">MVGGIKHISSLAQGSPTLLKERHALGQQAKATLLNLPAPKARQHVRKVKDHQNQAFLACQANSQGLFQLISGLK</sequence>
<accession>A0A151MV24</accession>
<gene>
    <name evidence="1" type="ORF">Y1Q_0015993</name>
</gene>
<dbReference type="EMBL" id="AKHW03004924">
    <property type="protein sequence ID" value="KYO28401.1"/>
    <property type="molecule type" value="Genomic_DNA"/>
</dbReference>
<evidence type="ECO:0000313" key="2">
    <source>
        <dbReference type="Proteomes" id="UP000050525"/>
    </source>
</evidence>
<reference evidence="1 2" key="1">
    <citation type="journal article" date="2012" name="Genome Biol.">
        <title>Sequencing three crocodilian genomes to illuminate the evolution of archosaurs and amniotes.</title>
        <authorList>
            <person name="St John J.A."/>
            <person name="Braun E.L."/>
            <person name="Isberg S.R."/>
            <person name="Miles L.G."/>
            <person name="Chong A.Y."/>
            <person name="Gongora J."/>
            <person name="Dalzell P."/>
            <person name="Moran C."/>
            <person name="Bed'hom B."/>
            <person name="Abzhanov A."/>
            <person name="Burgess S.C."/>
            <person name="Cooksey A.M."/>
            <person name="Castoe T.A."/>
            <person name="Crawford N.G."/>
            <person name="Densmore L.D."/>
            <person name="Drew J.C."/>
            <person name="Edwards S.V."/>
            <person name="Faircloth B.C."/>
            <person name="Fujita M.K."/>
            <person name="Greenwold M.J."/>
            <person name="Hoffmann F.G."/>
            <person name="Howard J.M."/>
            <person name="Iguchi T."/>
            <person name="Janes D.E."/>
            <person name="Khan S.Y."/>
            <person name="Kohno S."/>
            <person name="de Koning A.J."/>
            <person name="Lance S.L."/>
            <person name="McCarthy F.M."/>
            <person name="McCormack J.E."/>
            <person name="Merchant M.E."/>
            <person name="Peterson D.G."/>
            <person name="Pollock D.D."/>
            <person name="Pourmand N."/>
            <person name="Raney B.J."/>
            <person name="Roessler K.A."/>
            <person name="Sanford J.R."/>
            <person name="Sawyer R.H."/>
            <person name="Schmidt C.J."/>
            <person name="Triplett E.W."/>
            <person name="Tuberville T.D."/>
            <person name="Venegas-Anaya M."/>
            <person name="Howard J.T."/>
            <person name="Jarvis E.D."/>
            <person name="Guillette L.J.Jr."/>
            <person name="Glenn T.C."/>
            <person name="Green R.E."/>
            <person name="Ray D.A."/>
        </authorList>
    </citation>
    <scope>NUCLEOTIDE SEQUENCE [LARGE SCALE GENOMIC DNA]</scope>
    <source>
        <strain evidence="1">KSC_2009_1</strain>
    </source>
</reference>
<protein>
    <submittedName>
        <fullName evidence="1">Uncharacterized protein</fullName>
    </submittedName>
</protein>
<organism evidence="1 2">
    <name type="scientific">Alligator mississippiensis</name>
    <name type="common">American alligator</name>
    <dbReference type="NCBI Taxonomy" id="8496"/>
    <lineage>
        <taxon>Eukaryota</taxon>
        <taxon>Metazoa</taxon>
        <taxon>Chordata</taxon>
        <taxon>Craniata</taxon>
        <taxon>Vertebrata</taxon>
        <taxon>Euteleostomi</taxon>
        <taxon>Archelosauria</taxon>
        <taxon>Archosauria</taxon>
        <taxon>Crocodylia</taxon>
        <taxon>Alligatoridae</taxon>
        <taxon>Alligatorinae</taxon>
        <taxon>Alligator</taxon>
    </lineage>
</organism>
<keyword evidence="2" id="KW-1185">Reference proteome</keyword>